<evidence type="ECO:0000259" key="1">
    <source>
        <dbReference type="Pfam" id="PF01979"/>
    </source>
</evidence>
<dbReference type="InterPro" id="IPR032466">
    <property type="entry name" value="Metal_Hydrolase"/>
</dbReference>
<organism evidence="2 3">
    <name type="scientific">Penicillium brasilianum</name>
    <dbReference type="NCBI Taxonomy" id="104259"/>
    <lineage>
        <taxon>Eukaryota</taxon>
        <taxon>Fungi</taxon>
        <taxon>Dikarya</taxon>
        <taxon>Ascomycota</taxon>
        <taxon>Pezizomycotina</taxon>
        <taxon>Eurotiomycetes</taxon>
        <taxon>Eurotiomycetidae</taxon>
        <taxon>Eurotiales</taxon>
        <taxon>Aspergillaceae</taxon>
        <taxon>Penicillium</taxon>
    </lineage>
</organism>
<protein>
    <recommendedName>
        <fullName evidence="1">Amidohydrolase-related domain-containing protein</fullName>
    </recommendedName>
</protein>
<dbReference type="Proteomes" id="UP000190744">
    <property type="component" value="Unassembled WGS sequence"/>
</dbReference>
<dbReference type="PANTHER" id="PTHR43135:SF3">
    <property type="entry name" value="ALPHA-D-RIBOSE 1-METHYLPHOSPHONATE 5-TRIPHOSPHATE DIPHOSPHATASE"/>
    <property type="match status" value="1"/>
</dbReference>
<evidence type="ECO:0000313" key="3">
    <source>
        <dbReference type="Proteomes" id="UP000190744"/>
    </source>
</evidence>
<feature type="domain" description="Amidohydrolase-related" evidence="1">
    <location>
        <begin position="54"/>
        <end position="231"/>
    </location>
</feature>
<dbReference type="EMBL" id="LJBN01000148">
    <property type="protein sequence ID" value="OOQ86194.1"/>
    <property type="molecule type" value="Genomic_DNA"/>
</dbReference>
<dbReference type="Pfam" id="PF01979">
    <property type="entry name" value="Amidohydro_1"/>
    <property type="match status" value="1"/>
</dbReference>
<comment type="caution">
    <text evidence="2">The sequence shown here is derived from an EMBL/GenBank/DDBJ whole genome shotgun (WGS) entry which is preliminary data.</text>
</comment>
<dbReference type="SUPFAM" id="SSF51338">
    <property type="entry name" value="Composite domain of metallo-dependent hydrolases"/>
    <property type="match status" value="1"/>
</dbReference>
<gene>
    <name evidence="2" type="ORF">PEBR_22360</name>
</gene>
<dbReference type="SUPFAM" id="SSF51556">
    <property type="entry name" value="Metallo-dependent hydrolases"/>
    <property type="match status" value="1"/>
</dbReference>
<evidence type="ECO:0000313" key="2">
    <source>
        <dbReference type="EMBL" id="OOQ86194.1"/>
    </source>
</evidence>
<dbReference type="GO" id="GO:0016810">
    <property type="term" value="F:hydrolase activity, acting on carbon-nitrogen (but not peptide) bonds"/>
    <property type="evidence" value="ECO:0007669"/>
    <property type="project" value="InterPro"/>
</dbReference>
<dbReference type="InterPro" id="IPR006680">
    <property type="entry name" value="Amidohydro-rel"/>
</dbReference>
<name>A0A1S9RL00_PENBI</name>
<proteinExistence type="predicted"/>
<sequence>MSYLITDARIFDGESVTLEAGHVLIQDGIIQKILSEIPYPMPEGCIQVSGSGCTLLPGLIDSHVHVYQNSRFLSDALRFGVTTVLDMHNEPQWFKEMKALAQSRHDVADVKSACHAATVQGGWPSAIIQLTEDSPQVRERLAQWPNVVDKASAEVFVAKNVNLGASFIKLMQESGQPFDLPFPSIPVPVPTIEVQKAIVQSAHDHGLIAVGHALSLKDTVTLIEAGVDGLAHACCEELSTQDLSIFSRNKPFVIPTLVVQASAGGEEAESRAIFSESLGKEDRTHMCECLGIAKKGFTMKNSARNVQLFKKEGLDIVWYVETPALLVSVFCLQTCR</sequence>
<dbReference type="Gene3D" id="3.40.50.10910">
    <property type="entry name" value="Amidohydrolase"/>
    <property type="match status" value="1"/>
</dbReference>
<dbReference type="InterPro" id="IPR051781">
    <property type="entry name" value="Metallo-dep_Hydrolase"/>
</dbReference>
<dbReference type="InterPro" id="IPR011059">
    <property type="entry name" value="Metal-dep_hydrolase_composite"/>
</dbReference>
<dbReference type="PANTHER" id="PTHR43135">
    <property type="entry name" value="ALPHA-D-RIBOSE 1-METHYLPHOSPHONATE 5-TRIPHOSPHATE DIPHOSPHATASE"/>
    <property type="match status" value="1"/>
</dbReference>
<dbReference type="Gene3D" id="3.20.20.140">
    <property type="entry name" value="Metal-dependent hydrolases"/>
    <property type="match status" value="1"/>
</dbReference>
<dbReference type="AlphaFoldDB" id="A0A1S9RL00"/>
<accession>A0A1S9RL00</accession>
<reference evidence="3" key="1">
    <citation type="submission" date="2015-09" db="EMBL/GenBank/DDBJ databases">
        <authorList>
            <person name="Fill T.P."/>
            <person name="Baretta J.F."/>
            <person name="de Almeida L.G."/>
            <person name="Rocha M."/>
            <person name="de Souza D.H."/>
            <person name="Malavazi I."/>
            <person name="Cerdeira L.T."/>
            <person name="Hong H."/>
            <person name="Samborskyy M."/>
            <person name="de Vasconcelos A.T."/>
            <person name="Leadlay P."/>
            <person name="Rodrigues-Filho E."/>
        </authorList>
    </citation>
    <scope>NUCLEOTIDE SEQUENCE [LARGE SCALE GENOMIC DNA]</scope>
    <source>
        <strain evidence="3">LaBioMMi 136</strain>
    </source>
</reference>